<gene>
    <name evidence="1" type="primary">porQ</name>
    <name evidence="1" type="ORF">AAG747_17000</name>
</gene>
<dbReference type="NCBIfam" id="NF033709">
    <property type="entry name" value="PorV_fam"/>
    <property type="match status" value="1"/>
</dbReference>
<reference evidence="1 2" key="1">
    <citation type="submission" date="2024-04" db="EMBL/GenBank/DDBJ databases">
        <title>Novel genus in family Flammeovirgaceae.</title>
        <authorList>
            <person name="Nguyen T.H."/>
            <person name="Vuong T.Q."/>
            <person name="Le H."/>
            <person name="Kim S.-G."/>
        </authorList>
    </citation>
    <scope>NUCLEOTIDE SEQUENCE [LARGE SCALE GENOMIC DNA]</scope>
    <source>
        <strain evidence="1 2">JCM 23209</strain>
    </source>
</reference>
<proteinExistence type="predicted"/>
<sequence>MKKLNRQTHRPLILFFLIVYAHSMQAQIGGIADFEFLHLPVSAKQSALGGTNVSAAGKEVSMFMANPALLRDSTDRHLALSFYNYYADIQNYNLAYTHHFKKTGTWGFGIQYLNYGEFEGYDAFENATGVFQAKDYALTLSHAHQLSVFSLGLNAKFVHSNIETYNATGLLFDIGGAFIHPDKDLVIGLTFKNLGFAFQSYTPQHSFRMPFDVQAGITYKPERMPMRLSVTIHHLHQFDIAYQDPSQRARLDALGNPIEEEISFADKLARHFIIGGEFVLSKNFQLRAAYNFLRRRELRLEQRSGLAGISLGVMLRVKRLEFAYARETHHLAGGVNNFTLTLNTKGLIKKKKVIE</sequence>
<organism evidence="1 2">
    <name type="scientific">Rapidithrix thailandica</name>
    <dbReference type="NCBI Taxonomy" id="413964"/>
    <lineage>
        <taxon>Bacteria</taxon>
        <taxon>Pseudomonadati</taxon>
        <taxon>Bacteroidota</taxon>
        <taxon>Cytophagia</taxon>
        <taxon>Cytophagales</taxon>
        <taxon>Flammeovirgaceae</taxon>
        <taxon>Rapidithrix</taxon>
    </lineage>
</organism>
<protein>
    <submittedName>
        <fullName evidence="1">Type IX secretion system protein PorQ</fullName>
    </submittedName>
</protein>
<dbReference type="EMBL" id="JBDKWZ010000009">
    <property type="protein sequence ID" value="MEN7549625.1"/>
    <property type="molecule type" value="Genomic_DNA"/>
</dbReference>
<dbReference type="NCBIfam" id="NF033711">
    <property type="entry name" value="T9SS_PorQ"/>
    <property type="match status" value="1"/>
</dbReference>
<dbReference type="SUPFAM" id="SSF56935">
    <property type="entry name" value="Porins"/>
    <property type="match status" value="1"/>
</dbReference>
<comment type="caution">
    <text evidence="1">The sequence shown here is derived from an EMBL/GenBank/DDBJ whole genome shotgun (WGS) entry which is preliminary data.</text>
</comment>
<evidence type="ECO:0000313" key="1">
    <source>
        <dbReference type="EMBL" id="MEN7549625.1"/>
    </source>
</evidence>
<dbReference type="AlphaFoldDB" id="A0AAW9S339"/>
<evidence type="ECO:0000313" key="2">
    <source>
        <dbReference type="Proteomes" id="UP001403385"/>
    </source>
</evidence>
<keyword evidence="2" id="KW-1185">Reference proteome</keyword>
<accession>A0AAW9S339</accession>
<name>A0AAW9S339_9BACT</name>
<dbReference type="RefSeq" id="WP_346822404.1">
    <property type="nucleotide sequence ID" value="NZ_JBDKWZ010000009.1"/>
</dbReference>
<dbReference type="Proteomes" id="UP001403385">
    <property type="component" value="Unassembled WGS sequence"/>
</dbReference>
<dbReference type="Gene3D" id="2.40.160.60">
    <property type="entry name" value="Outer membrane protein transport protein (OMPP1/FadL/TodX)"/>
    <property type="match status" value="1"/>
</dbReference>